<name>A0A919MLD4_9ACTN</name>
<dbReference type="InterPro" id="IPR006311">
    <property type="entry name" value="TAT_signal"/>
</dbReference>
<feature type="signal peptide" evidence="1">
    <location>
        <begin position="1"/>
        <end position="34"/>
    </location>
</feature>
<sequence>MTAIIRRALLTATATAAAAATTLGVPATAAFAQAAPCVQNIAVINNGAYEMSFAVASRTGITSTPTSTYLINNFRLVDLTATPIPEGSDVRPVVTATAGNTEPATDFVSFCANGQTATYSATGTTLDVQVTLQR</sequence>
<dbReference type="AlphaFoldDB" id="A0A919MLD4"/>
<reference evidence="2" key="1">
    <citation type="submission" date="2021-01" db="EMBL/GenBank/DDBJ databases">
        <title>Whole genome shotgun sequence of Actinoplanes ferrugineus NBRC 15555.</title>
        <authorList>
            <person name="Komaki H."/>
            <person name="Tamura T."/>
        </authorList>
    </citation>
    <scope>NUCLEOTIDE SEQUENCE</scope>
    <source>
        <strain evidence="2">NBRC 15555</strain>
    </source>
</reference>
<gene>
    <name evidence="2" type="ORF">Afe05nite_85500</name>
</gene>
<organism evidence="2 3">
    <name type="scientific">Paractinoplanes ferrugineus</name>
    <dbReference type="NCBI Taxonomy" id="113564"/>
    <lineage>
        <taxon>Bacteria</taxon>
        <taxon>Bacillati</taxon>
        <taxon>Actinomycetota</taxon>
        <taxon>Actinomycetes</taxon>
        <taxon>Micromonosporales</taxon>
        <taxon>Micromonosporaceae</taxon>
        <taxon>Paractinoplanes</taxon>
    </lineage>
</organism>
<feature type="chain" id="PRO_5037411246" description="Tat pathway signal sequence domain protein" evidence="1">
    <location>
        <begin position="35"/>
        <end position="134"/>
    </location>
</feature>
<accession>A0A919MLD4</accession>
<dbReference type="PROSITE" id="PS51318">
    <property type="entry name" value="TAT"/>
    <property type="match status" value="1"/>
</dbReference>
<protein>
    <recommendedName>
        <fullName evidence="4">Tat pathway signal sequence domain protein</fullName>
    </recommendedName>
</protein>
<keyword evidence="3" id="KW-1185">Reference proteome</keyword>
<comment type="caution">
    <text evidence="2">The sequence shown here is derived from an EMBL/GenBank/DDBJ whole genome shotgun (WGS) entry which is preliminary data.</text>
</comment>
<dbReference type="RefSeq" id="WP_203823025.1">
    <property type="nucleotide sequence ID" value="NZ_BAAABP010000041.1"/>
</dbReference>
<dbReference type="Proteomes" id="UP000598174">
    <property type="component" value="Unassembled WGS sequence"/>
</dbReference>
<evidence type="ECO:0000256" key="1">
    <source>
        <dbReference type="SAM" id="SignalP"/>
    </source>
</evidence>
<proteinExistence type="predicted"/>
<evidence type="ECO:0000313" key="3">
    <source>
        <dbReference type="Proteomes" id="UP000598174"/>
    </source>
</evidence>
<evidence type="ECO:0000313" key="2">
    <source>
        <dbReference type="EMBL" id="GIE16710.1"/>
    </source>
</evidence>
<keyword evidence="1" id="KW-0732">Signal</keyword>
<evidence type="ECO:0008006" key="4">
    <source>
        <dbReference type="Google" id="ProtNLM"/>
    </source>
</evidence>
<dbReference type="EMBL" id="BOMM01000096">
    <property type="protein sequence ID" value="GIE16710.1"/>
    <property type="molecule type" value="Genomic_DNA"/>
</dbReference>